<evidence type="ECO:0000313" key="2">
    <source>
        <dbReference type="EMBL" id="KAH6683584.1"/>
    </source>
</evidence>
<accession>A0A9P9AAM9</accession>
<keyword evidence="3" id="KW-1185">Reference proteome</keyword>
<dbReference type="AlphaFoldDB" id="A0A9P9AAM9"/>
<dbReference type="Proteomes" id="UP000770015">
    <property type="component" value="Unassembled WGS sequence"/>
</dbReference>
<feature type="region of interest" description="Disordered" evidence="1">
    <location>
        <begin position="186"/>
        <end position="214"/>
    </location>
</feature>
<protein>
    <submittedName>
        <fullName evidence="2">Uncharacterized protein</fullName>
    </submittedName>
</protein>
<evidence type="ECO:0000256" key="1">
    <source>
        <dbReference type="SAM" id="MobiDB-lite"/>
    </source>
</evidence>
<name>A0A9P9AAM9_9PEZI</name>
<sequence>MATRKFFWGGEGSKPSDGPPATPAEEKLQVQRLFNAAYDFSTWTQVPVQNPRAVEAFCEDIGHSPEEKMEKIMGSSTTGDAATIEFAMWKLLDTAIRIRVHGLDMRQKESDPEHEEYSTFTLRIDAMVAAFKINKSLVKNVVTDAQFMTRFVLKPYKECNMKESNKRVNKKKQEYIREGQPISLHGAGLTTTEKKLNMGDGTPTDSKEDTGSRTRWLKYESRKTAVYG</sequence>
<evidence type="ECO:0000313" key="3">
    <source>
        <dbReference type="Proteomes" id="UP000770015"/>
    </source>
</evidence>
<reference evidence="2" key="1">
    <citation type="journal article" date="2021" name="Nat. Commun.">
        <title>Genetic determinants of endophytism in the Arabidopsis root mycobiome.</title>
        <authorList>
            <person name="Mesny F."/>
            <person name="Miyauchi S."/>
            <person name="Thiergart T."/>
            <person name="Pickel B."/>
            <person name="Atanasova L."/>
            <person name="Karlsson M."/>
            <person name="Huettel B."/>
            <person name="Barry K.W."/>
            <person name="Haridas S."/>
            <person name="Chen C."/>
            <person name="Bauer D."/>
            <person name="Andreopoulos W."/>
            <person name="Pangilinan J."/>
            <person name="LaButti K."/>
            <person name="Riley R."/>
            <person name="Lipzen A."/>
            <person name="Clum A."/>
            <person name="Drula E."/>
            <person name="Henrissat B."/>
            <person name="Kohler A."/>
            <person name="Grigoriev I.V."/>
            <person name="Martin F.M."/>
            <person name="Hacquard S."/>
        </authorList>
    </citation>
    <scope>NUCLEOTIDE SEQUENCE</scope>
    <source>
        <strain evidence="2">MPI-SDFR-AT-0117</strain>
    </source>
</reference>
<feature type="region of interest" description="Disordered" evidence="1">
    <location>
        <begin position="1"/>
        <end position="23"/>
    </location>
</feature>
<proteinExistence type="predicted"/>
<feature type="compositionally biased region" description="Basic and acidic residues" evidence="1">
    <location>
        <begin position="205"/>
        <end position="214"/>
    </location>
</feature>
<dbReference type="EMBL" id="JAGSXJ010000017">
    <property type="protein sequence ID" value="KAH6683584.1"/>
    <property type="molecule type" value="Genomic_DNA"/>
</dbReference>
<organism evidence="2 3">
    <name type="scientific">Plectosphaerella plurivora</name>
    <dbReference type="NCBI Taxonomy" id="936078"/>
    <lineage>
        <taxon>Eukaryota</taxon>
        <taxon>Fungi</taxon>
        <taxon>Dikarya</taxon>
        <taxon>Ascomycota</taxon>
        <taxon>Pezizomycotina</taxon>
        <taxon>Sordariomycetes</taxon>
        <taxon>Hypocreomycetidae</taxon>
        <taxon>Glomerellales</taxon>
        <taxon>Plectosphaerellaceae</taxon>
        <taxon>Plectosphaerella</taxon>
    </lineage>
</organism>
<gene>
    <name evidence="2" type="ORF">F5X68DRAFT_233640</name>
</gene>
<dbReference type="OrthoDB" id="4851482at2759"/>
<comment type="caution">
    <text evidence="2">The sequence shown here is derived from an EMBL/GenBank/DDBJ whole genome shotgun (WGS) entry which is preliminary data.</text>
</comment>